<keyword evidence="6" id="KW-0963">Cytoplasm</keyword>
<keyword evidence="5 6" id="KW-0350">Heme biosynthesis</keyword>
<evidence type="ECO:0000256" key="2">
    <source>
        <dbReference type="ARBA" id="ARBA00022630"/>
    </source>
</evidence>
<dbReference type="EMBL" id="CP036271">
    <property type="protein sequence ID" value="QDT55350.1"/>
    <property type="molecule type" value="Genomic_DNA"/>
</dbReference>
<dbReference type="Gene3D" id="3.50.50.60">
    <property type="entry name" value="FAD/NAD(P)-binding domain"/>
    <property type="match status" value="1"/>
</dbReference>
<dbReference type="PANTHER" id="PTHR42923:SF3">
    <property type="entry name" value="PROTOPORPHYRINOGEN OXIDASE"/>
    <property type="match status" value="1"/>
</dbReference>
<evidence type="ECO:0000256" key="6">
    <source>
        <dbReference type="RuleBase" id="RU364052"/>
    </source>
</evidence>
<dbReference type="Pfam" id="PF01593">
    <property type="entry name" value="Amino_oxidase"/>
    <property type="match status" value="1"/>
</dbReference>
<dbReference type="NCBIfam" id="TIGR00562">
    <property type="entry name" value="proto_IX_ox"/>
    <property type="match status" value="1"/>
</dbReference>
<dbReference type="InParanoid" id="A0A517SGV6"/>
<protein>
    <recommendedName>
        <fullName evidence="6">Coproporphyrinogen III oxidase</fullName>
        <ecNumber evidence="6">1.3.3.15</ecNumber>
    </recommendedName>
</protein>
<evidence type="ECO:0000256" key="1">
    <source>
        <dbReference type="ARBA" id="ARBA00001974"/>
    </source>
</evidence>
<organism evidence="9 10">
    <name type="scientific">Caulifigura coniformis</name>
    <dbReference type="NCBI Taxonomy" id="2527983"/>
    <lineage>
        <taxon>Bacteria</taxon>
        <taxon>Pseudomonadati</taxon>
        <taxon>Planctomycetota</taxon>
        <taxon>Planctomycetia</taxon>
        <taxon>Planctomycetales</taxon>
        <taxon>Planctomycetaceae</taxon>
        <taxon>Caulifigura</taxon>
    </lineage>
</organism>
<keyword evidence="3 6" id="KW-0274">FAD</keyword>
<sequence length="511" mass="54940">MPSSPADHPFRVAIVGAGFSGLSAAIRMIDLAAEAGRGLNLQVFEGFTAVGGLVATQRLGEYLVERGADSFITNKPGGVAMCRRLGLQDRLVSTDPRFRQSFILRHGRPTPTPAGFQLIAPTRIGPFLKSPLLSWRGKKRVLAETSIPQRMDDGEESVASFVRRRFGDESFERIVQPLVGGIYTGDLERLSLRATFPRFEQMEQQCGSVLKALRRQRTADTSGARYGLFVSLPGGMTELLEAMRGEVARSQKFVFGDRVERLRRGEAGQWEVTAGRQTHVFDAVVLALPAHGSAKLLDAVDATLAGHLNAIEYSSSAIVLSGHRLADVRHPLDGAGLVIPHVEQRRILAVSFASRKFSGRAPEGRVILRTFLGGALQSDALAADDDALKRVVLEELRSILGVEGRPDFCEVARYPSGIPQFVIGHRARVERIEAKTGELRGLSLAGNAYHGVGIPDAIQSGLSAAEKAWADVAGRVAGDRGSSVGGDTIATPPARGDDLAERTQQSAGLTL</sequence>
<comment type="catalytic activity">
    <reaction evidence="6">
        <text>coproporphyrinogen III + 3 O2 = coproporphyrin III + 3 H2O2</text>
        <dbReference type="Rhea" id="RHEA:43436"/>
        <dbReference type="ChEBI" id="CHEBI:15379"/>
        <dbReference type="ChEBI" id="CHEBI:16240"/>
        <dbReference type="ChEBI" id="CHEBI:57309"/>
        <dbReference type="ChEBI" id="CHEBI:131725"/>
        <dbReference type="EC" id="1.3.3.15"/>
    </reaction>
</comment>
<dbReference type="Gene3D" id="3.90.660.20">
    <property type="entry name" value="Protoporphyrinogen oxidase, mitochondrial, domain 2"/>
    <property type="match status" value="1"/>
</dbReference>
<evidence type="ECO:0000259" key="8">
    <source>
        <dbReference type="Pfam" id="PF01593"/>
    </source>
</evidence>
<evidence type="ECO:0000256" key="3">
    <source>
        <dbReference type="ARBA" id="ARBA00022827"/>
    </source>
</evidence>
<gene>
    <name evidence="9" type="primary">hemY</name>
    <name evidence="9" type="ORF">Pan44_33930</name>
</gene>
<comment type="function">
    <text evidence="6">Involved in coproporphyrin-dependent heme b biosynthesis. Catalyzes the oxidation of coproporphyrinogen III to coproporphyrin III.</text>
</comment>
<comment type="subcellular location">
    <subcellularLocation>
        <location evidence="6">Cytoplasm</location>
    </subcellularLocation>
</comment>
<dbReference type="OrthoDB" id="9805195at2"/>
<dbReference type="InterPro" id="IPR002937">
    <property type="entry name" value="Amino_oxidase"/>
</dbReference>
<evidence type="ECO:0000313" key="10">
    <source>
        <dbReference type="Proteomes" id="UP000315700"/>
    </source>
</evidence>
<accession>A0A517SGV6</accession>
<keyword evidence="2 6" id="KW-0285">Flavoprotein</keyword>
<keyword evidence="10" id="KW-1185">Reference proteome</keyword>
<evidence type="ECO:0000313" key="9">
    <source>
        <dbReference type="EMBL" id="QDT55350.1"/>
    </source>
</evidence>
<dbReference type="GO" id="GO:0005737">
    <property type="term" value="C:cytoplasm"/>
    <property type="evidence" value="ECO:0007669"/>
    <property type="project" value="UniProtKB-SubCell"/>
</dbReference>
<dbReference type="SUPFAM" id="SSF51905">
    <property type="entry name" value="FAD/NAD(P)-binding domain"/>
    <property type="match status" value="1"/>
</dbReference>
<evidence type="ECO:0000256" key="7">
    <source>
        <dbReference type="SAM" id="MobiDB-lite"/>
    </source>
</evidence>
<dbReference type="EC" id="1.3.3.15" evidence="6"/>
<dbReference type="Gene3D" id="1.10.3110.10">
    <property type="entry name" value="protoporphyrinogen ix oxidase, domain 3"/>
    <property type="match status" value="1"/>
</dbReference>
<reference evidence="9 10" key="1">
    <citation type="submission" date="2019-02" db="EMBL/GenBank/DDBJ databases">
        <title>Deep-cultivation of Planctomycetes and their phenomic and genomic characterization uncovers novel biology.</title>
        <authorList>
            <person name="Wiegand S."/>
            <person name="Jogler M."/>
            <person name="Boedeker C."/>
            <person name="Pinto D."/>
            <person name="Vollmers J."/>
            <person name="Rivas-Marin E."/>
            <person name="Kohn T."/>
            <person name="Peeters S.H."/>
            <person name="Heuer A."/>
            <person name="Rast P."/>
            <person name="Oberbeckmann S."/>
            <person name="Bunk B."/>
            <person name="Jeske O."/>
            <person name="Meyerdierks A."/>
            <person name="Storesund J.E."/>
            <person name="Kallscheuer N."/>
            <person name="Luecker S."/>
            <person name="Lage O.M."/>
            <person name="Pohl T."/>
            <person name="Merkel B.J."/>
            <person name="Hornburger P."/>
            <person name="Mueller R.-W."/>
            <person name="Bruemmer F."/>
            <person name="Labrenz M."/>
            <person name="Spormann A.M."/>
            <person name="Op den Camp H."/>
            <person name="Overmann J."/>
            <person name="Amann R."/>
            <person name="Jetten M.S.M."/>
            <person name="Mascher T."/>
            <person name="Medema M.H."/>
            <person name="Devos D.P."/>
            <person name="Kaster A.-K."/>
            <person name="Ovreas L."/>
            <person name="Rohde M."/>
            <person name="Galperin M.Y."/>
            <person name="Jogler C."/>
        </authorList>
    </citation>
    <scope>NUCLEOTIDE SEQUENCE [LARGE SCALE GENOMIC DNA]</scope>
    <source>
        <strain evidence="9 10">Pan44</strain>
    </source>
</reference>
<name>A0A517SGV6_9PLAN</name>
<feature type="domain" description="Amine oxidase" evidence="8">
    <location>
        <begin position="19"/>
        <end position="466"/>
    </location>
</feature>
<feature type="compositionally biased region" description="Polar residues" evidence="7">
    <location>
        <begin position="502"/>
        <end position="511"/>
    </location>
</feature>
<dbReference type="UniPathway" id="UPA00252"/>
<evidence type="ECO:0000256" key="5">
    <source>
        <dbReference type="ARBA" id="ARBA00023133"/>
    </source>
</evidence>
<dbReference type="KEGG" id="ccos:Pan44_33930"/>
<dbReference type="SUPFAM" id="SSF54373">
    <property type="entry name" value="FAD-linked reductases, C-terminal domain"/>
    <property type="match status" value="1"/>
</dbReference>
<dbReference type="Proteomes" id="UP000315700">
    <property type="component" value="Chromosome"/>
</dbReference>
<evidence type="ECO:0000256" key="4">
    <source>
        <dbReference type="ARBA" id="ARBA00023002"/>
    </source>
</evidence>
<dbReference type="PANTHER" id="PTHR42923">
    <property type="entry name" value="PROTOPORPHYRINOGEN OXIDASE"/>
    <property type="match status" value="1"/>
</dbReference>
<dbReference type="InterPro" id="IPR050464">
    <property type="entry name" value="Zeta_carotene_desat/Oxidored"/>
</dbReference>
<dbReference type="AlphaFoldDB" id="A0A517SGV6"/>
<proteinExistence type="inferred from homology"/>
<keyword evidence="4 6" id="KW-0560">Oxidoreductase</keyword>
<dbReference type="GO" id="GO:0004729">
    <property type="term" value="F:oxygen-dependent protoporphyrinogen oxidase activity"/>
    <property type="evidence" value="ECO:0007669"/>
    <property type="project" value="UniProtKB-UniRule"/>
</dbReference>
<dbReference type="InterPro" id="IPR004572">
    <property type="entry name" value="Protoporphyrinogen_oxidase"/>
</dbReference>
<feature type="region of interest" description="Disordered" evidence="7">
    <location>
        <begin position="479"/>
        <end position="511"/>
    </location>
</feature>
<comment type="pathway">
    <text evidence="6">Porphyrin-containing compound metabolism; protoheme biosynthesis.</text>
</comment>
<dbReference type="GO" id="GO:0006783">
    <property type="term" value="P:heme biosynthetic process"/>
    <property type="evidence" value="ECO:0007669"/>
    <property type="project" value="UniProtKB-UniRule"/>
</dbReference>
<dbReference type="RefSeq" id="WP_145031113.1">
    <property type="nucleotide sequence ID" value="NZ_CP036271.1"/>
</dbReference>
<dbReference type="InterPro" id="IPR036188">
    <property type="entry name" value="FAD/NAD-bd_sf"/>
</dbReference>
<comment type="cofactor">
    <cofactor evidence="1 6">
        <name>FAD</name>
        <dbReference type="ChEBI" id="CHEBI:57692"/>
    </cofactor>
</comment>
<comment type="similarity">
    <text evidence="6">Belongs to the protoporphyrinogen/coproporphyrinogen oxidase family. Coproporphyrinogen III oxidase subfamily.</text>
</comment>